<name>A0ABX3FWG1_9ACTN</name>
<dbReference type="InterPro" id="IPR014001">
    <property type="entry name" value="Helicase_ATP-bd"/>
</dbReference>
<feature type="region of interest" description="Disordered" evidence="2">
    <location>
        <begin position="647"/>
        <end position="669"/>
    </location>
</feature>
<proteinExistence type="predicted"/>
<dbReference type="Pfam" id="PF03457">
    <property type="entry name" value="HA"/>
    <property type="match status" value="3"/>
</dbReference>
<keyword evidence="1" id="KW-0175">Coiled coil</keyword>
<keyword evidence="5" id="KW-0347">Helicase</keyword>
<dbReference type="PROSITE" id="PS51192">
    <property type="entry name" value="HELICASE_ATP_BIND_1"/>
    <property type="match status" value="1"/>
</dbReference>
<dbReference type="Gene3D" id="3.40.50.300">
    <property type="entry name" value="P-loop containing nucleotide triphosphate hydrolases"/>
    <property type="match status" value="2"/>
</dbReference>
<dbReference type="SMART" id="SM00490">
    <property type="entry name" value="HELICc"/>
    <property type="match status" value="1"/>
</dbReference>
<dbReference type="GO" id="GO:0004386">
    <property type="term" value="F:helicase activity"/>
    <property type="evidence" value="ECO:0007669"/>
    <property type="project" value="UniProtKB-KW"/>
</dbReference>
<keyword evidence="5" id="KW-0378">Hydrolase</keyword>
<dbReference type="Gene3D" id="6.10.140.530">
    <property type="match status" value="2"/>
</dbReference>
<evidence type="ECO:0000256" key="1">
    <source>
        <dbReference type="SAM" id="Coils"/>
    </source>
</evidence>
<evidence type="ECO:0000313" key="5">
    <source>
        <dbReference type="EMBL" id="OLZ45097.1"/>
    </source>
</evidence>
<comment type="caution">
    <text evidence="5">The sequence shown here is derived from an EMBL/GenBank/DDBJ whole genome shotgun (WGS) entry which is preliminary data.</text>
</comment>
<dbReference type="Proteomes" id="UP000187151">
    <property type="component" value="Unassembled WGS sequence"/>
</dbReference>
<dbReference type="Pfam" id="PF04851">
    <property type="entry name" value="ResIII"/>
    <property type="match status" value="1"/>
</dbReference>
<accession>A0ABX3FWG1</accession>
<dbReference type="EMBL" id="MQUR01000163">
    <property type="protein sequence ID" value="OLZ45097.1"/>
    <property type="molecule type" value="Genomic_DNA"/>
</dbReference>
<evidence type="ECO:0000256" key="2">
    <source>
        <dbReference type="SAM" id="MobiDB-lite"/>
    </source>
</evidence>
<feature type="domain" description="Helicase ATP-binding" evidence="3">
    <location>
        <begin position="26"/>
        <end position="109"/>
    </location>
</feature>
<dbReference type="PROSITE" id="PS51194">
    <property type="entry name" value="HELICASE_CTER"/>
    <property type="match status" value="1"/>
</dbReference>
<keyword evidence="5" id="KW-0547">Nucleotide-binding</keyword>
<evidence type="ECO:0000259" key="4">
    <source>
        <dbReference type="PROSITE" id="PS51194"/>
    </source>
</evidence>
<evidence type="ECO:0000259" key="3">
    <source>
        <dbReference type="PROSITE" id="PS51192"/>
    </source>
</evidence>
<sequence length="736" mass="81935">MWQLDVRTTTSAPQLGLWHGRGPVTVYATYASLPVIAEAHEGAYGLPMDVFDLVIVDEAHRTSGSAGKAWADVHRQDVIPAMRRLYMTATPRIWMERPPRNRAQERELEEARRLAEAKEREEAEAEGRVYVGRPRWDRLPKELACSMDDEEVFGPVVYELSLADAISRGLLAKYQIVVAELADPVVTPDRLNSVERYEERLRGERLAAVQTALLETMAVHGLQTTITFHHRTIEAEAFAAGLDRVARRLHAVDPGRHPERVWSGWLCGDHDGSHRQTVLADFGRRAGRAVLSNCRVLGEGVDIRSVDSVALVDPKGSAVDIVQAIGRALRQKPGQGKTATLIVPVFMAPGEKPEDMLSSNSYRPLIRVLEGLRAHDEKAVEMLAIPQENQKRAVNPSRPVGQAPEDGEEESRLLLRFATPRDPALIAKWITYQVINTERQDWRRGAEAAHRYRQREGDLEVPYEHVEEAGAFPLGRWLSDQRRAYRAGTMTGERAAELEGLGVVWDTADAGFETNLGAARAYHDLHGTLAAPRGAAIMDVQIGQWLTNVRRPGGLGKDPVRAERRAAQLAAIDPDWNPAVLGWTVDWQRHYTYLAQLLTEGARLAAVVPGVTRHGDDIGRWLATQRRNWDRLNTEQQRRLAELGVKKAPRARKTAAKTTTASGPRAGGTAFQKGLEALQQYIAREGRLPGRAVVERLPDGTEHRTGIWVGNQKARRNRLDQAQLAALAELGVDWAR</sequence>
<dbReference type="InterPro" id="IPR005114">
    <property type="entry name" value="Helicase_assoc"/>
</dbReference>
<dbReference type="CDD" id="cd18785">
    <property type="entry name" value="SF2_C"/>
    <property type="match status" value="1"/>
</dbReference>
<protein>
    <submittedName>
        <fullName evidence="5">Helicase</fullName>
    </submittedName>
</protein>
<evidence type="ECO:0000313" key="6">
    <source>
        <dbReference type="Proteomes" id="UP000187151"/>
    </source>
</evidence>
<feature type="coiled-coil region" evidence="1">
    <location>
        <begin position="100"/>
        <end position="128"/>
    </location>
</feature>
<dbReference type="InterPro" id="IPR006935">
    <property type="entry name" value="Helicase/UvrB_N"/>
</dbReference>
<gene>
    <name evidence="5" type="ORF">AVW11_34670</name>
</gene>
<feature type="domain" description="Helicase C-terminal" evidence="4">
    <location>
        <begin position="193"/>
        <end position="387"/>
    </location>
</feature>
<keyword evidence="5" id="KW-0067">ATP-binding</keyword>
<dbReference type="SUPFAM" id="SSF52540">
    <property type="entry name" value="P-loop containing nucleoside triphosphate hydrolases"/>
    <property type="match status" value="1"/>
</dbReference>
<dbReference type="PANTHER" id="PTHR33418">
    <property type="entry name" value="HELICASE-ASSOCIATED"/>
    <property type="match status" value="1"/>
</dbReference>
<dbReference type="Pfam" id="PF00271">
    <property type="entry name" value="Helicase_C"/>
    <property type="match status" value="1"/>
</dbReference>
<dbReference type="PANTHER" id="PTHR33418:SF1">
    <property type="entry name" value="HELICASE-ASSOCIATED DOMAIN-CONTAINING PROTEIN"/>
    <property type="match status" value="1"/>
</dbReference>
<reference evidence="5 6" key="1">
    <citation type="submission" date="2016-01" db="EMBL/GenBank/DDBJ databases">
        <title>Streptomyces amritsarensis strain MTCC 11845 genome sequencing and assembly.</title>
        <authorList>
            <person name="Sharma D."/>
            <person name="Nair G.R."/>
            <person name="Kaur G."/>
            <person name="Manhas R.K."/>
            <person name="Mayilraj S."/>
        </authorList>
    </citation>
    <scope>NUCLEOTIDE SEQUENCE [LARGE SCALE GENOMIC DNA]</scope>
    <source>
        <strain evidence="5 6">MTCC 11845</strain>
    </source>
</reference>
<organism evidence="5 6">
    <name type="scientific">Streptomyces amritsarensis</name>
    <dbReference type="NCBI Taxonomy" id="681158"/>
    <lineage>
        <taxon>Bacteria</taxon>
        <taxon>Bacillati</taxon>
        <taxon>Actinomycetota</taxon>
        <taxon>Actinomycetes</taxon>
        <taxon>Kitasatosporales</taxon>
        <taxon>Streptomycetaceae</taxon>
        <taxon>Streptomyces</taxon>
    </lineage>
</organism>
<keyword evidence="6" id="KW-1185">Reference proteome</keyword>
<dbReference type="InterPro" id="IPR027417">
    <property type="entry name" value="P-loop_NTPase"/>
</dbReference>
<dbReference type="InterPro" id="IPR001650">
    <property type="entry name" value="Helicase_C-like"/>
</dbReference>